<proteinExistence type="predicted"/>
<protein>
    <submittedName>
        <fullName evidence="1">Uncharacterized protein</fullName>
    </submittedName>
</protein>
<organism evidence="1">
    <name type="scientific">marine sediment metagenome</name>
    <dbReference type="NCBI Taxonomy" id="412755"/>
    <lineage>
        <taxon>unclassified sequences</taxon>
        <taxon>metagenomes</taxon>
        <taxon>ecological metagenomes</taxon>
    </lineage>
</organism>
<reference evidence="1" key="1">
    <citation type="journal article" date="2015" name="Nature">
        <title>Complex archaea that bridge the gap between prokaryotes and eukaryotes.</title>
        <authorList>
            <person name="Spang A."/>
            <person name="Saw J.H."/>
            <person name="Jorgensen S.L."/>
            <person name="Zaremba-Niedzwiedzka K."/>
            <person name="Martijn J."/>
            <person name="Lind A.E."/>
            <person name="van Eijk R."/>
            <person name="Schleper C."/>
            <person name="Guy L."/>
            <person name="Ettema T.J."/>
        </authorList>
    </citation>
    <scope>NUCLEOTIDE SEQUENCE</scope>
</reference>
<feature type="non-terminal residue" evidence="1">
    <location>
        <position position="1"/>
    </location>
</feature>
<name>A0A0F9FVD4_9ZZZZ</name>
<comment type="caution">
    <text evidence="1">The sequence shown here is derived from an EMBL/GenBank/DDBJ whole genome shotgun (WGS) entry which is preliminary data.</text>
</comment>
<dbReference type="EMBL" id="LAZR01020016">
    <property type="protein sequence ID" value="KKL90404.1"/>
    <property type="molecule type" value="Genomic_DNA"/>
</dbReference>
<evidence type="ECO:0000313" key="1">
    <source>
        <dbReference type="EMBL" id="KKL90404.1"/>
    </source>
</evidence>
<sequence length="204" mass="22846">ATPELFVTYASRWVYWHNARAAWSLKLAALVECRRRPDRSAMDRPFVLDARRMSLAAIDRLLLAEAGRTGDFRLAACAPGATLGAAPLPGEPFSPEKFAGQLDRAFDQLIGDEHRFVLDVSGKRALLPGMLWACRKMVRERYQAEYGSRHAVLLTALRPYVGRAGRARLEQALGYTPVERPRLVELAIPRRKVFHPGKVGRAEP</sequence>
<accession>A0A0F9FVD4</accession>
<dbReference type="AlphaFoldDB" id="A0A0F9FVD4"/>
<gene>
    <name evidence="1" type="ORF">LCGC14_1905060</name>
</gene>